<gene>
    <name evidence="2" type="ORF">PMACD_LOCUS3130</name>
</gene>
<sequence>MSRRPLLLLCLLAVALANQLEDIPHNEVKNWALKFGVDLWEFGRHFTKMNQIQNVSIFCIYRFESYFSKLWGDRLDACL</sequence>
<accession>A0A821NWK3</accession>
<keyword evidence="1" id="KW-0732">Signal</keyword>
<organism evidence="2 3">
    <name type="scientific">Pieris macdunnoughi</name>
    <dbReference type="NCBI Taxonomy" id="345717"/>
    <lineage>
        <taxon>Eukaryota</taxon>
        <taxon>Metazoa</taxon>
        <taxon>Ecdysozoa</taxon>
        <taxon>Arthropoda</taxon>
        <taxon>Hexapoda</taxon>
        <taxon>Insecta</taxon>
        <taxon>Pterygota</taxon>
        <taxon>Neoptera</taxon>
        <taxon>Endopterygota</taxon>
        <taxon>Lepidoptera</taxon>
        <taxon>Glossata</taxon>
        <taxon>Ditrysia</taxon>
        <taxon>Papilionoidea</taxon>
        <taxon>Pieridae</taxon>
        <taxon>Pierinae</taxon>
        <taxon>Pieris</taxon>
    </lineage>
</organism>
<comment type="caution">
    <text evidence="2">The sequence shown here is derived from an EMBL/GenBank/DDBJ whole genome shotgun (WGS) entry which is preliminary data.</text>
</comment>
<evidence type="ECO:0000313" key="2">
    <source>
        <dbReference type="EMBL" id="CAF4795496.1"/>
    </source>
</evidence>
<feature type="signal peptide" evidence="1">
    <location>
        <begin position="1"/>
        <end position="17"/>
    </location>
</feature>
<dbReference type="AlphaFoldDB" id="A0A821NWK3"/>
<name>A0A821NWK3_9NEOP</name>
<protein>
    <submittedName>
        <fullName evidence="2">Uncharacterized protein</fullName>
    </submittedName>
</protein>
<evidence type="ECO:0000313" key="3">
    <source>
        <dbReference type="Proteomes" id="UP000663880"/>
    </source>
</evidence>
<dbReference type="Proteomes" id="UP000663880">
    <property type="component" value="Unassembled WGS sequence"/>
</dbReference>
<dbReference type="EMBL" id="CAJOBZ010000005">
    <property type="protein sequence ID" value="CAF4795496.1"/>
    <property type="molecule type" value="Genomic_DNA"/>
</dbReference>
<dbReference type="OrthoDB" id="6929620at2759"/>
<evidence type="ECO:0000256" key="1">
    <source>
        <dbReference type="SAM" id="SignalP"/>
    </source>
</evidence>
<proteinExistence type="predicted"/>
<reference evidence="2" key="1">
    <citation type="submission" date="2021-02" db="EMBL/GenBank/DDBJ databases">
        <authorList>
            <person name="Steward A R."/>
        </authorList>
    </citation>
    <scope>NUCLEOTIDE SEQUENCE</scope>
</reference>
<keyword evidence="3" id="KW-1185">Reference proteome</keyword>
<feature type="chain" id="PRO_5032748277" evidence="1">
    <location>
        <begin position="18"/>
        <end position="79"/>
    </location>
</feature>